<organism evidence="14 15">
    <name type="scientific">Fimbriimonas ginsengisoli Gsoil 348</name>
    <dbReference type="NCBI Taxonomy" id="661478"/>
    <lineage>
        <taxon>Bacteria</taxon>
        <taxon>Bacillati</taxon>
        <taxon>Armatimonadota</taxon>
        <taxon>Fimbriimonadia</taxon>
        <taxon>Fimbriimonadales</taxon>
        <taxon>Fimbriimonadaceae</taxon>
        <taxon>Fimbriimonas</taxon>
    </lineage>
</organism>
<accession>A0A068NTX8</accession>
<dbReference type="PANTHER" id="PTHR45436:SF5">
    <property type="entry name" value="SENSOR HISTIDINE KINASE TRCS"/>
    <property type="match status" value="1"/>
</dbReference>
<dbReference type="Gene3D" id="3.30.565.10">
    <property type="entry name" value="Histidine kinase-like ATPase, C-terminal domain"/>
    <property type="match status" value="1"/>
</dbReference>
<protein>
    <recommendedName>
        <fullName evidence="3">histidine kinase</fullName>
        <ecNumber evidence="3">2.7.13.3</ecNumber>
    </recommendedName>
</protein>
<dbReference type="PROSITE" id="PS50885">
    <property type="entry name" value="HAMP"/>
    <property type="match status" value="1"/>
</dbReference>
<comment type="catalytic activity">
    <reaction evidence="1">
        <text>ATP + protein L-histidine = ADP + protein N-phospho-L-histidine.</text>
        <dbReference type="EC" id="2.7.13.3"/>
    </reaction>
</comment>
<dbReference type="FunFam" id="1.10.287.130:FF:000001">
    <property type="entry name" value="Two-component sensor histidine kinase"/>
    <property type="match status" value="1"/>
</dbReference>
<sequence>MVSAATAGVLLAVVFTGIVLTSRASEFRAAHDLLMPALRMGQEEVRASPTNPDLGEVAASDPEITLAAFDKNGGLIASAGPLDIEPNIQVGRTRLPDGTSAVVVAGDTGGVHVVAALPWHSREAAIERLAIMLAALWGPLVGCAALASWIASRATFRPLADLAQQAEKMSEGSLSQRLRVSGEDEFSTFAARLNRFLDRLEDSVRRQEQFVGDAAHELRTPLAVLRGSIETTLRRARSEEEYRTVLITALSEAERLSTLVETLLQSATPKTDAAPVLDLEEAAEKAHARWVDRYSEAGVELELRSYPVLVCIQPSEIGVVLDNLLSNALRVSPPGSQCLISCFPRAGGFGTVVVEDEGPGIPEGMSERVFERFTRGDEGRSRDHGGFGIGLAVCSRLIAARGGTIRAENGDAGARFVIELPSARRESRPSDG</sequence>
<feature type="transmembrane region" description="Helical" evidence="11">
    <location>
        <begin position="129"/>
        <end position="151"/>
    </location>
</feature>
<evidence type="ECO:0000256" key="5">
    <source>
        <dbReference type="ARBA" id="ARBA00022679"/>
    </source>
</evidence>
<gene>
    <name evidence="14" type="ORF">OP10G_2852</name>
</gene>
<dbReference type="InterPro" id="IPR004358">
    <property type="entry name" value="Sig_transdc_His_kin-like_C"/>
</dbReference>
<dbReference type="InterPro" id="IPR003594">
    <property type="entry name" value="HATPase_dom"/>
</dbReference>
<feature type="domain" description="HAMP" evidence="13">
    <location>
        <begin position="153"/>
        <end position="205"/>
    </location>
</feature>
<evidence type="ECO:0000256" key="6">
    <source>
        <dbReference type="ARBA" id="ARBA00022692"/>
    </source>
</evidence>
<dbReference type="HOGENOM" id="CLU_000445_89_28_0"/>
<dbReference type="InterPro" id="IPR003661">
    <property type="entry name" value="HisK_dim/P_dom"/>
</dbReference>
<evidence type="ECO:0000256" key="3">
    <source>
        <dbReference type="ARBA" id="ARBA00012438"/>
    </source>
</evidence>
<dbReference type="SMART" id="SM00304">
    <property type="entry name" value="HAMP"/>
    <property type="match status" value="1"/>
</dbReference>
<dbReference type="SUPFAM" id="SSF55874">
    <property type="entry name" value="ATPase domain of HSP90 chaperone/DNA topoisomerase II/histidine kinase"/>
    <property type="match status" value="1"/>
</dbReference>
<keyword evidence="9" id="KW-0902">Two-component regulatory system</keyword>
<dbReference type="GO" id="GO:0005886">
    <property type="term" value="C:plasma membrane"/>
    <property type="evidence" value="ECO:0007669"/>
    <property type="project" value="TreeGrafter"/>
</dbReference>
<dbReference type="InterPro" id="IPR050428">
    <property type="entry name" value="TCS_sensor_his_kinase"/>
</dbReference>
<dbReference type="InterPro" id="IPR036097">
    <property type="entry name" value="HisK_dim/P_sf"/>
</dbReference>
<dbReference type="GO" id="GO:0000155">
    <property type="term" value="F:phosphorelay sensor kinase activity"/>
    <property type="evidence" value="ECO:0007669"/>
    <property type="project" value="InterPro"/>
</dbReference>
<evidence type="ECO:0000313" key="14">
    <source>
        <dbReference type="EMBL" id="AIE86220.1"/>
    </source>
</evidence>
<dbReference type="Gene3D" id="6.10.340.10">
    <property type="match status" value="1"/>
</dbReference>
<dbReference type="AlphaFoldDB" id="A0A068NTX8"/>
<dbReference type="eggNOG" id="COG5002">
    <property type="taxonomic scope" value="Bacteria"/>
</dbReference>
<proteinExistence type="predicted"/>
<evidence type="ECO:0000256" key="11">
    <source>
        <dbReference type="SAM" id="Phobius"/>
    </source>
</evidence>
<dbReference type="CDD" id="cd00075">
    <property type="entry name" value="HATPase"/>
    <property type="match status" value="1"/>
</dbReference>
<evidence type="ECO:0000256" key="8">
    <source>
        <dbReference type="ARBA" id="ARBA00022989"/>
    </source>
</evidence>
<dbReference type="Pfam" id="PF02518">
    <property type="entry name" value="HATPase_c"/>
    <property type="match status" value="1"/>
</dbReference>
<evidence type="ECO:0000259" key="13">
    <source>
        <dbReference type="PROSITE" id="PS50885"/>
    </source>
</evidence>
<evidence type="ECO:0000256" key="1">
    <source>
        <dbReference type="ARBA" id="ARBA00000085"/>
    </source>
</evidence>
<evidence type="ECO:0000313" key="15">
    <source>
        <dbReference type="Proteomes" id="UP000027982"/>
    </source>
</evidence>
<dbReference type="SUPFAM" id="SSF158472">
    <property type="entry name" value="HAMP domain-like"/>
    <property type="match status" value="1"/>
</dbReference>
<name>A0A068NTX8_FIMGI</name>
<dbReference type="PANTHER" id="PTHR45436">
    <property type="entry name" value="SENSOR HISTIDINE KINASE YKOH"/>
    <property type="match status" value="1"/>
</dbReference>
<dbReference type="Gene3D" id="1.10.287.130">
    <property type="match status" value="1"/>
</dbReference>
<evidence type="ECO:0000256" key="2">
    <source>
        <dbReference type="ARBA" id="ARBA00004370"/>
    </source>
</evidence>
<dbReference type="PRINTS" id="PR00344">
    <property type="entry name" value="BCTRLSENSOR"/>
</dbReference>
<evidence type="ECO:0000259" key="12">
    <source>
        <dbReference type="PROSITE" id="PS50109"/>
    </source>
</evidence>
<dbReference type="STRING" id="661478.OP10G_2852"/>
<dbReference type="InterPro" id="IPR036890">
    <property type="entry name" value="HATPase_C_sf"/>
</dbReference>
<dbReference type="InterPro" id="IPR003660">
    <property type="entry name" value="HAMP_dom"/>
</dbReference>
<dbReference type="CDD" id="cd00082">
    <property type="entry name" value="HisKA"/>
    <property type="match status" value="1"/>
</dbReference>
<keyword evidence="8 11" id="KW-1133">Transmembrane helix</keyword>
<evidence type="ECO:0000256" key="7">
    <source>
        <dbReference type="ARBA" id="ARBA00022777"/>
    </source>
</evidence>
<dbReference type="EC" id="2.7.13.3" evidence="3"/>
<dbReference type="EMBL" id="CP007139">
    <property type="protein sequence ID" value="AIE86220.1"/>
    <property type="molecule type" value="Genomic_DNA"/>
</dbReference>
<dbReference type="PROSITE" id="PS50109">
    <property type="entry name" value="HIS_KIN"/>
    <property type="match status" value="1"/>
</dbReference>
<keyword evidence="4" id="KW-0597">Phosphoprotein</keyword>
<dbReference type="Proteomes" id="UP000027982">
    <property type="component" value="Chromosome"/>
</dbReference>
<reference evidence="14 15" key="1">
    <citation type="journal article" date="2014" name="PLoS ONE">
        <title>The first complete genome sequence of the class fimbriimonadia in the phylum armatimonadetes.</title>
        <authorList>
            <person name="Hu Z.Y."/>
            <person name="Wang Y.Z."/>
            <person name="Im W.T."/>
            <person name="Wang S.Y."/>
            <person name="Zhao G.P."/>
            <person name="Zheng H.J."/>
            <person name="Quan Z.X."/>
        </authorList>
    </citation>
    <scope>NUCLEOTIDE SEQUENCE [LARGE SCALE GENOMIC DNA]</scope>
    <source>
        <strain evidence="14">Gsoil 348</strain>
    </source>
</reference>
<evidence type="ECO:0000256" key="4">
    <source>
        <dbReference type="ARBA" id="ARBA00022553"/>
    </source>
</evidence>
<keyword evidence="10 11" id="KW-0472">Membrane</keyword>
<dbReference type="KEGG" id="fgi:OP10G_2852"/>
<dbReference type="SMART" id="SM00387">
    <property type="entry name" value="HATPase_c"/>
    <property type="match status" value="1"/>
</dbReference>
<dbReference type="Pfam" id="PF00672">
    <property type="entry name" value="HAMP"/>
    <property type="match status" value="1"/>
</dbReference>
<dbReference type="SUPFAM" id="SSF47384">
    <property type="entry name" value="Homodimeric domain of signal transducing histidine kinase"/>
    <property type="match status" value="1"/>
</dbReference>
<dbReference type="Pfam" id="PF00512">
    <property type="entry name" value="HisKA"/>
    <property type="match status" value="1"/>
</dbReference>
<dbReference type="CDD" id="cd06225">
    <property type="entry name" value="HAMP"/>
    <property type="match status" value="1"/>
</dbReference>
<keyword evidence="5" id="KW-0808">Transferase</keyword>
<keyword evidence="15" id="KW-1185">Reference proteome</keyword>
<comment type="subcellular location">
    <subcellularLocation>
        <location evidence="2">Membrane</location>
    </subcellularLocation>
</comment>
<dbReference type="SMART" id="SM00388">
    <property type="entry name" value="HisKA"/>
    <property type="match status" value="1"/>
</dbReference>
<evidence type="ECO:0000256" key="9">
    <source>
        <dbReference type="ARBA" id="ARBA00023012"/>
    </source>
</evidence>
<keyword evidence="6 11" id="KW-0812">Transmembrane</keyword>
<keyword evidence="7 14" id="KW-0418">Kinase</keyword>
<dbReference type="InterPro" id="IPR005467">
    <property type="entry name" value="His_kinase_dom"/>
</dbReference>
<evidence type="ECO:0000256" key="10">
    <source>
        <dbReference type="ARBA" id="ARBA00023136"/>
    </source>
</evidence>
<feature type="domain" description="Histidine kinase" evidence="12">
    <location>
        <begin position="213"/>
        <end position="424"/>
    </location>
</feature>